<evidence type="ECO:0000313" key="4">
    <source>
        <dbReference type="EMBL" id="TDP13193.1"/>
    </source>
</evidence>
<evidence type="ECO:0000256" key="1">
    <source>
        <dbReference type="ARBA" id="ARBA00023015"/>
    </source>
</evidence>
<dbReference type="Pfam" id="PF01965">
    <property type="entry name" value="DJ-1_PfpI"/>
    <property type="match status" value="1"/>
</dbReference>
<comment type="caution">
    <text evidence="4">The sequence shown here is derived from an EMBL/GenBank/DDBJ whole genome shotgun (WGS) entry which is preliminary data.</text>
</comment>
<dbReference type="GO" id="GO:0003700">
    <property type="term" value="F:DNA-binding transcription factor activity"/>
    <property type="evidence" value="ECO:0007669"/>
    <property type="project" value="InterPro"/>
</dbReference>
<dbReference type="CDD" id="cd03137">
    <property type="entry name" value="GATase1_AraC_1"/>
    <property type="match status" value="1"/>
</dbReference>
<dbReference type="PANTHER" id="PTHR43130:SF3">
    <property type="entry name" value="HTH-TYPE TRANSCRIPTIONAL REGULATOR RV1931C"/>
    <property type="match status" value="1"/>
</dbReference>
<gene>
    <name evidence="4" type="ORF">DFR39_101667</name>
</gene>
<sequence length="357" mass="38468">MVCGKIGPFDGSFLMAKKENKQAAAAAAAPPAIRVAVIAFRGVSPFHLAIPGVVFGEAFGPSPAFEVFVCAAEPQPLRTSMGYELSGLRGLAQAAAADVIVVPSWRDVEERPPEPLLKLLRQAHARGADVIGLCLGAHVLAEAGLLAGKRATTHWEYAQRMAARYPEVELLPDVLYVEEPGLMTSAGTAAGIDACLQFVRQRLGSSKATELARRLVVAPHRSGGQAQFIHQPLPLTQGSSRLSQLLADVRASLHEPHTLDTLAAAACMSRRHFTRLFRTITGTTVHQWLLTERLQRAQNLLERTDQSIEAVAGLAGFGSAESLRLHFRRNFKTSPQQWRRAFQGELAAGAAPTALAR</sequence>
<dbReference type="InterPro" id="IPR009057">
    <property type="entry name" value="Homeodomain-like_sf"/>
</dbReference>
<evidence type="ECO:0000256" key="2">
    <source>
        <dbReference type="ARBA" id="ARBA00023163"/>
    </source>
</evidence>
<dbReference type="PROSITE" id="PS01124">
    <property type="entry name" value="HTH_ARAC_FAMILY_2"/>
    <property type="match status" value="1"/>
</dbReference>
<dbReference type="SUPFAM" id="SSF52317">
    <property type="entry name" value="Class I glutamine amidotransferase-like"/>
    <property type="match status" value="1"/>
</dbReference>
<keyword evidence="5" id="KW-1185">Reference proteome</keyword>
<protein>
    <submittedName>
        <fullName evidence="4">Transcriptional regulator GlxA family with amidase domain</fullName>
    </submittedName>
</protein>
<keyword evidence="1" id="KW-0805">Transcription regulation</keyword>
<dbReference type="EMBL" id="SNXE01000001">
    <property type="protein sequence ID" value="TDP13193.1"/>
    <property type="molecule type" value="Genomic_DNA"/>
</dbReference>
<dbReference type="GO" id="GO:0043565">
    <property type="term" value="F:sequence-specific DNA binding"/>
    <property type="evidence" value="ECO:0007669"/>
    <property type="project" value="InterPro"/>
</dbReference>
<dbReference type="Gene3D" id="3.40.50.880">
    <property type="match status" value="1"/>
</dbReference>
<dbReference type="Gene3D" id="1.10.10.60">
    <property type="entry name" value="Homeodomain-like"/>
    <property type="match status" value="1"/>
</dbReference>
<feature type="domain" description="HTH araC/xylS-type" evidence="3">
    <location>
        <begin position="243"/>
        <end position="341"/>
    </location>
</feature>
<evidence type="ECO:0000259" key="3">
    <source>
        <dbReference type="PROSITE" id="PS01124"/>
    </source>
</evidence>
<proteinExistence type="predicted"/>
<dbReference type="InterPro" id="IPR002818">
    <property type="entry name" value="DJ-1/PfpI"/>
</dbReference>
<dbReference type="SUPFAM" id="SSF46689">
    <property type="entry name" value="Homeodomain-like"/>
    <property type="match status" value="2"/>
</dbReference>
<reference evidence="4 5" key="1">
    <citation type="submission" date="2019-03" db="EMBL/GenBank/DDBJ databases">
        <title>Genomic Encyclopedia of Type Strains, Phase IV (KMG-IV): sequencing the most valuable type-strain genomes for metagenomic binning, comparative biology and taxonomic classification.</title>
        <authorList>
            <person name="Goeker M."/>
        </authorList>
    </citation>
    <scope>NUCLEOTIDE SEQUENCE [LARGE SCALE GENOMIC DNA]</scope>
    <source>
        <strain evidence="4 5">DSM 25082</strain>
    </source>
</reference>
<dbReference type="Pfam" id="PF12833">
    <property type="entry name" value="HTH_18"/>
    <property type="match status" value="1"/>
</dbReference>
<organism evidence="4 5">
    <name type="scientific">Roseateles asaccharophilus</name>
    <dbReference type="NCBI Taxonomy" id="582607"/>
    <lineage>
        <taxon>Bacteria</taxon>
        <taxon>Pseudomonadati</taxon>
        <taxon>Pseudomonadota</taxon>
        <taxon>Betaproteobacteria</taxon>
        <taxon>Burkholderiales</taxon>
        <taxon>Sphaerotilaceae</taxon>
        <taxon>Roseateles</taxon>
    </lineage>
</organism>
<dbReference type="InterPro" id="IPR029062">
    <property type="entry name" value="Class_I_gatase-like"/>
</dbReference>
<keyword evidence="2" id="KW-0804">Transcription</keyword>
<dbReference type="Proteomes" id="UP000295357">
    <property type="component" value="Unassembled WGS sequence"/>
</dbReference>
<dbReference type="PANTHER" id="PTHR43130">
    <property type="entry name" value="ARAC-FAMILY TRANSCRIPTIONAL REGULATOR"/>
    <property type="match status" value="1"/>
</dbReference>
<accession>A0A4R6NB66</accession>
<name>A0A4R6NB66_9BURK</name>
<dbReference type="AlphaFoldDB" id="A0A4R6NB66"/>
<evidence type="ECO:0000313" key="5">
    <source>
        <dbReference type="Proteomes" id="UP000295357"/>
    </source>
</evidence>
<dbReference type="InterPro" id="IPR018060">
    <property type="entry name" value="HTH_AraC"/>
</dbReference>
<dbReference type="SMART" id="SM00342">
    <property type="entry name" value="HTH_ARAC"/>
    <property type="match status" value="1"/>
</dbReference>
<dbReference type="InterPro" id="IPR052158">
    <property type="entry name" value="INH-QAR"/>
</dbReference>